<reference evidence="2" key="1">
    <citation type="submission" date="2022-11" db="EMBL/GenBank/DDBJ databases">
        <title>Chromosome-level genome of Pogonophryne albipinna.</title>
        <authorList>
            <person name="Jo E."/>
        </authorList>
    </citation>
    <scope>NUCLEOTIDE SEQUENCE</scope>
    <source>
        <strain evidence="2">SGF0006</strain>
        <tissue evidence="2">Muscle</tissue>
    </source>
</reference>
<gene>
    <name evidence="2" type="ORF">JOQ06_020749</name>
</gene>
<comment type="caution">
    <text evidence="2">The sequence shown here is derived from an EMBL/GenBank/DDBJ whole genome shotgun (WGS) entry which is preliminary data.</text>
</comment>
<dbReference type="AlphaFoldDB" id="A0AAD6FV96"/>
<organism evidence="2 3">
    <name type="scientific">Pogonophryne albipinna</name>
    <dbReference type="NCBI Taxonomy" id="1090488"/>
    <lineage>
        <taxon>Eukaryota</taxon>
        <taxon>Metazoa</taxon>
        <taxon>Chordata</taxon>
        <taxon>Craniata</taxon>
        <taxon>Vertebrata</taxon>
        <taxon>Euteleostomi</taxon>
        <taxon>Actinopterygii</taxon>
        <taxon>Neopterygii</taxon>
        <taxon>Teleostei</taxon>
        <taxon>Neoteleostei</taxon>
        <taxon>Acanthomorphata</taxon>
        <taxon>Eupercaria</taxon>
        <taxon>Perciformes</taxon>
        <taxon>Notothenioidei</taxon>
        <taxon>Pogonophryne</taxon>
    </lineage>
</organism>
<protein>
    <submittedName>
        <fullName evidence="2">Uncharacterized protein</fullName>
    </submittedName>
</protein>
<dbReference type="EMBL" id="JAPTMU010000001">
    <property type="protein sequence ID" value="KAJ4949232.1"/>
    <property type="molecule type" value="Genomic_DNA"/>
</dbReference>
<sequence>PCGVGSPQRLETELPSSPGRSQDQADKGRGRQKLMKGRDSWGPLTALRHLPGVLPTCSDWLIINMDLAQSEITD</sequence>
<proteinExistence type="predicted"/>
<dbReference type="Proteomes" id="UP001219934">
    <property type="component" value="Unassembled WGS sequence"/>
</dbReference>
<accession>A0AAD6FV96</accession>
<evidence type="ECO:0000256" key="1">
    <source>
        <dbReference type="SAM" id="MobiDB-lite"/>
    </source>
</evidence>
<evidence type="ECO:0000313" key="3">
    <source>
        <dbReference type="Proteomes" id="UP001219934"/>
    </source>
</evidence>
<name>A0AAD6FV96_9TELE</name>
<evidence type="ECO:0000313" key="2">
    <source>
        <dbReference type="EMBL" id="KAJ4949232.1"/>
    </source>
</evidence>
<feature type="non-terminal residue" evidence="2">
    <location>
        <position position="1"/>
    </location>
</feature>
<keyword evidence="3" id="KW-1185">Reference proteome</keyword>
<feature type="region of interest" description="Disordered" evidence="1">
    <location>
        <begin position="1"/>
        <end position="39"/>
    </location>
</feature>